<sequence length="395" mass="41296">MKPLRIPAVYMRGGASKGVFFEGKDLPRMHAERDALLLRVIGSPDPGGRQADGMGGGMPGASKVAVVSPSRRDDCDVDYLFGAVAIDRPAIDWSGNCSDLSAAVGPFAIAQGLVPAVDGLTRVRIWQQGVGQRIDAFVPVRHGEVLEEGAFSEEGVPFPGAEIRLEFLAVDSPATALLPTGSPQELLRIDGLGEVRATLVGAGEPTVIVRADTLGLSGRELPEQLRGKRKLLGLLEAIRAEAAVRMGLAETPEEAARSRPDAPGLAWVARPAAYRSVGGAEIAAERIDLLARFLSTGRPQAALGDGGAIALAAAAALPGSVVGEVARTLPGVPTRIGHPAGTLTVGAELSLADGAWRFDKAVLSRSARRLMSGWVHLPSRPPALADRATRDLFRP</sequence>
<dbReference type="OrthoDB" id="9779763at2"/>
<evidence type="ECO:0000313" key="4">
    <source>
        <dbReference type="Proteomes" id="UP000321548"/>
    </source>
</evidence>
<dbReference type="PANTHER" id="PTHR43709:SF2">
    <property type="entry name" value="DUF453 DOMAIN PROTEIN (AFU_ORTHOLOGUE AFUA_6G00360)"/>
    <property type="match status" value="1"/>
</dbReference>
<protein>
    <submittedName>
        <fullName evidence="3">2-methylaconitate cis-trans isomerase PrpF</fullName>
    </submittedName>
</protein>
<dbReference type="AlphaFoldDB" id="A0A5C8P0Y7"/>
<comment type="caution">
    <text evidence="3">The sequence shown here is derived from an EMBL/GenBank/DDBJ whole genome shotgun (WGS) entry which is preliminary data.</text>
</comment>
<keyword evidence="4" id="KW-1185">Reference proteome</keyword>
<keyword evidence="2 3" id="KW-0413">Isomerase</keyword>
<dbReference type="Pfam" id="PF04303">
    <property type="entry name" value="PrpF"/>
    <property type="match status" value="1"/>
</dbReference>
<dbReference type="Gene3D" id="3.10.310.10">
    <property type="entry name" value="Diaminopimelate Epimerase, Chain A, domain 1"/>
    <property type="match status" value="2"/>
</dbReference>
<name>A0A5C8P0Y7_9BURK</name>
<evidence type="ECO:0000313" key="3">
    <source>
        <dbReference type="EMBL" id="TXL66907.1"/>
    </source>
</evidence>
<dbReference type="SUPFAM" id="SSF54506">
    <property type="entry name" value="Diaminopimelate epimerase-like"/>
    <property type="match status" value="2"/>
</dbReference>
<gene>
    <name evidence="3" type="ORF">FHP08_04570</name>
</gene>
<proteinExistence type="inferred from homology"/>
<accession>A0A5C8P0Y7</accession>
<reference evidence="3 4" key="1">
    <citation type="submission" date="2019-06" db="EMBL/GenBank/DDBJ databases">
        <title>Quisquiliibacterium sp. nov., isolated from a maize field.</title>
        <authorList>
            <person name="Lin S.-Y."/>
            <person name="Tsai C.-F."/>
            <person name="Young C.-C."/>
        </authorList>
    </citation>
    <scope>NUCLEOTIDE SEQUENCE [LARGE SCALE GENOMIC DNA]</scope>
    <source>
        <strain evidence="3 4">CC-CFT501</strain>
    </source>
</reference>
<dbReference type="InterPro" id="IPR007400">
    <property type="entry name" value="PrpF-like"/>
</dbReference>
<organism evidence="3 4">
    <name type="scientific">Zeimonas arvi</name>
    <dbReference type="NCBI Taxonomy" id="2498847"/>
    <lineage>
        <taxon>Bacteria</taxon>
        <taxon>Pseudomonadati</taxon>
        <taxon>Pseudomonadota</taxon>
        <taxon>Betaproteobacteria</taxon>
        <taxon>Burkholderiales</taxon>
        <taxon>Burkholderiaceae</taxon>
        <taxon>Zeimonas</taxon>
    </lineage>
</organism>
<evidence type="ECO:0000256" key="2">
    <source>
        <dbReference type="ARBA" id="ARBA00023235"/>
    </source>
</evidence>
<dbReference type="GO" id="GO:0016853">
    <property type="term" value="F:isomerase activity"/>
    <property type="evidence" value="ECO:0007669"/>
    <property type="project" value="UniProtKB-KW"/>
</dbReference>
<dbReference type="Proteomes" id="UP000321548">
    <property type="component" value="Unassembled WGS sequence"/>
</dbReference>
<dbReference type="PANTHER" id="PTHR43709">
    <property type="entry name" value="ACONITATE ISOMERASE-RELATED"/>
    <property type="match status" value="1"/>
</dbReference>
<dbReference type="EMBL" id="VDUY01000002">
    <property type="protein sequence ID" value="TXL66907.1"/>
    <property type="molecule type" value="Genomic_DNA"/>
</dbReference>
<dbReference type="RefSeq" id="WP_147703156.1">
    <property type="nucleotide sequence ID" value="NZ_VDUY01000002.1"/>
</dbReference>
<comment type="similarity">
    <text evidence="1">Belongs to the PrpF family.</text>
</comment>
<evidence type="ECO:0000256" key="1">
    <source>
        <dbReference type="ARBA" id="ARBA00007673"/>
    </source>
</evidence>